<dbReference type="CDD" id="cd13132">
    <property type="entry name" value="MATE_eukaryotic"/>
    <property type="match status" value="1"/>
</dbReference>
<evidence type="ECO:0000256" key="6">
    <source>
        <dbReference type="SAM" id="Phobius"/>
    </source>
</evidence>
<reference evidence="8" key="1">
    <citation type="journal article" date="2017" name="Nat. Commun.">
        <title>The asparagus genome sheds light on the origin and evolution of a young Y chromosome.</title>
        <authorList>
            <person name="Harkess A."/>
            <person name="Zhou J."/>
            <person name="Xu C."/>
            <person name="Bowers J.E."/>
            <person name="Van der Hulst R."/>
            <person name="Ayyampalayam S."/>
            <person name="Mercati F."/>
            <person name="Riccardi P."/>
            <person name="McKain M.R."/>
            <person name="Kakrana A."/>
            <person name="Tang H."/>
            <person name="Ray J."/>
            <person name="Groenendijk J."/>
            <person name="Arikit S."/>
            <person name="Mathioni S.M."/>
            <person name="Nakano M."/>
            <person name="Shan H."/>
            <person name="Telgmann-Rauber A."/>
            <person name="Kanno A."/>
            <person name="Yue Z."/>
            <person name="Chen H."/>
            <person name="Li W."/>
            <person name="Chen Y."/>
            <person name="Xu X."/>
            <person name="Zhang Y."/>
            <person name="Luo S."/>
            <person name="Chen H."/>
            <person name="Gao J."/>
            <person name="Mao Z."/>
            <person name="Pires J.C."/>
            <person name="Luo M."/>
            <person name="Kudrna D."/>
            <person name="Wing R.A."/>
            <person name="Meyers B.C."/>
            <person name="Yi K."/>
            <person name="Kong H."/>
            <person name="Lavrijsen P."/>
            <person name="Sunseri F."/>
            <person name="Falavigna A."/>
            <person name="Ye Y."/>
            <person name="Leebens-Mack J.H."/>
            <person name="Chen G."/>
        </authorList>
    </citation>
    <scope>NUCLEOTIDE SEQUENCE [LARGE SCALE GENOMIC DNA]</scope>
    <source>
        <strain evidence="8">cv. DH0086</strain>
    </source>
</reference>
<evidence type="ECO:0000256" key="1">
    <source>
        <dbReference type="ARBA" id="ARBA00004141"/>
    </source>
</evidence>
<feature type="transmembrane region" description="Helical" evidence="6">
    <location>
        <begin position="92"/>
        <end position="114"/>
    </location>
</feature>
<dbReference type="EMBL" id="CM007386">
    <property type="protein sequence ID" value="ONK66340.1"/>
    <property type="molecule type" value="Genomic_DNA"/>
</dbReference>
<evidence type="ECO:0000313" key="7">
    <source>
        <dbReference type="EMBL" id="ONK66340.1"/>
    </source>
</evidence>
<evidence type="ECO:0000256" key="3">
    <source>
        <dbReference type="ARBA" id="ARBA00022692"/>
    </source>
</evidence>
<feature type="transmembrane region" description="Helical" evidence="6">
    <location>
        <begin position="58"/>
        <end position="80"/>
    </location>
</feature>
<name>A0A5P1EQN7_ASPOF</name>
<dbReference type="InterPro" id="IPR045069">
    <property type="entry name" value="MATE_euk"/>
</dbReference>
<evidence type="ECO:0000256" key="2">
    <source>
        <dbReference type="ARBA" id="ARBA00010199"/>
    </source>
</evidence>
<feature type="transmembrane region" description="Helical" evidence="6">
    <location>
        <begin position="120"/>
        <end position="140"/>
    </location>
</feature>
<protein>
    <recommendedName>
        <fullName evidence="9">Protein DETOXIFICATION</fullName>
    </recommendedName>
</protein>
<gene>
    <name evidence="7" type="ORF">A4U43_C06F6720</name>
</gene>
<keyword evidence="4 6" id="KW-1133">Transmembrane helix</keyword>
<sequence>MASGLETLCGQAYGAQQYHKLGIYMYRAIFSLILVCIPISFLWITMEKLLLFIGQDPLISIEAGKFTLWMIPGLFAYAIAQPLMKFLQSQSLILPMLISSVTTLCIHIPLSWFLVFKYDLGIVGAALSISISYLLYMFILGSYIMCSVSCEPTRSKLSKGAFGGINGFLGIAFPSAVMICLEYWSFELLILMSGLLPNPDLETSVLSICLTTISLIYSIPYGLGAAASTRVSNELGAGNSKGACLAVRVVMFITVMEAVIVSIALFSTRYVLGYAYSSEKEVVDYVKAMVPLVCLSVFMDSLQGVLSGVARGCGWQHLGAYVNLSAFYLVGIPTAILLGFRFHMRGKGLWIGILVGSTVQTILLSLLTIFTNWQHQAKKARELITKESSENSTIESLLK</sequence>
<evidence type="ECO:0000256" key="4">
    <source>
        <dbReference type="ARBA" id="ARBA00022989"/>
    </source>
</evidence>
<keyword evidence="5 6" id="KW-0472">Membrane</keyword>
<accession>A0A5P1EQN7</accession>
<dbReference type="InterPro" id="IPR002528">
    <property type="entry name" value="MATE_fam"/>
</dbReference>
<dbReference type="AlphaFoldDB" id="A0A5P1EQN7"/>
<comment type="similarity">
    <text evidence="2">Belongs to the multi antimicrobial extrusion (MATE) (TC 2.A.66.1) family.</text>
</comment>
<dbReference type="OrthoDB" id="2126698at2759"/>
<feature type="transmembrane region" description="Helical" evidence="6">
    <location>
        <begin position="245"/>
        <end position="268"/>
    </location>
</feature>
<evidence type="ECO:0000256" key="5">
    <source>
        <dbReference type="ARBA" id="ARBA00023136"/>
    </source>
</evidence>
<dbReference type="GO" id="GO:1990961">
    <property type="term" value="P:xenobiotic detoxification by transmembrane export across the plasma membrane"/>
    <property type="evidence" value="ECO:0007669"/>
    <property type="project" value="InterPro"/>
</dbReference>
<dbReference type="GO" id="GO:0015297">
    <property type="term" value="F:antiporter activity"/>
    <property type="evidence" value="ECO:0007669"/>
    <property type="project" value="InterPro"/>
</dbReference>
<feature type="transmembrane region" description="Helical" evidence="6">
    <location>
        <begin position="204"/>
        <end position="224"/>
    </location>
</feature>
<evidence type="ECO:0008006" key="9">
    <source>
        <dbReference type="Google" id="ProtNLM"/>
    </source>
</evidence>
<feature type="transmembrane region" description="Helical" evidence="6">
    <location>
        <begin position="288"/>
        <end position="309"/>
    </location>
</feature>
<feature type="transmembrane region" description="Helical" evidence="6">
    <location>
        <begin position="348"/>
        <end position="371"/>
    </location>
</feature>
<keyword evidence="3 6" id="KW-0812">Transmembrane</keyword>
<dbReference type="GO" id="GO:0016020">
    <property type="term" value="C:membrane"/>
    <property type="evidence" value="ECO:0007669"/>
    <property type="project" value="UniProtKB-SubCell"/>
</dbReference>
<dbReference type="Gramene" id="ONK66340">
    <property type="protein sequence ID" value="ONK66340"/>
    <property type="gene ID" value="A4U43_C06F6720"/>
</dbReference>
<dbReference type="Pfam" id="PF01554">
    <property type="entry name" value="MatE"/>
    <property type="match status" value="2"/>
</dbReference>
<dbReference type="GO" id="GO:0042910">
    <property type="term" value="F:xenobiotic transmembrane transporter activity"/>
    <property type="evidence" value="ECO:0007669"/>
    <property type="project" value="InterPro"/>
</dbReference>
<dbReference type="Proteomes" id="UP000243459">
    <property type="component" value="Chromosome 6"/>
</dbReference>
<evidence type="ECO:0000313" key="8">
    <source>
        <dbReference type="Proteomes" id="UP000243459"/>
    </source>
</evidence>
<comment type="subcellular location">
    <subcellularLocation>
        <location evidence="1">Membrane</location>
        <topology evidence="1">Multi-pass membrane protein</topology>
    </subcellularLocation>
</comment>
<organism evidence="7 8">
    <name type="scientific">Asparagus officinalis</name>
    <name type="common">Garden asparagus</name>
    <dbReference type="NCBI Taxonomy" id="4686"/>
    <lineage>
        <taxon>Eukaryota</taxon>
        <taxon>Viridiplantae</taxon>
        <taxon>Streptophyta</taxon>
        <taxon>Embryophyta</taxon>
        <taxon>Tracheophyta</taxon>
        <taxon>Spermatophyta</taxon>
        <taxon>Magnoliopsida</taxon>
        <taxon>Liliopsida</taxon>
        <taxon>Asparagales</taxon>
        <taxon>Asparagaceae</taxon>
        <taxon>Asparagoideae</taxon>
        <taxon>Asparagus</taxon>
    </lineage>
</organism>
<dbReference type="OMA" id="FLWITME"/>
<feature type="transmembrane region" description="Helical" evidence="6">
    <location>
        <begin position="161"/>
        <end position="184"/>
    </location>
</feature>
<feature type="transmembrane region" description="Helical" evidence="6">
    <location>
        <begin position="24"/>
        <end position="46"/>
    </location>
</feature>
<feature type="transmembrane region" description="Helical" evidence="6">
    <location>
        <begin position="321"/>
        <end position="342"/>
    </location>
</feature>
<dbReference type="PANTHER" id="PTHR11206">
    <property type="entry name" value="MULTIDRUG RESISTANCE PROTEIN"/>
    <property type="match status" value="1"/>
</dbReference>
<keyword evidence="8" id="KW-1185">Reference proteome</keyword>
<dbReference type="NCBIfam" id="TIGR00797">
    <property type="entry name" value="matE"/>
    <property type="match status" value="1"/>
</dbReference>
<proteinExistence type="inferred from homology"/>